<dbReference type="Pfam" id="PF00248">
    <property type="entry name" value="Aldo_ket_red"/>
    <property type="match status" value="1"/>
</dbReference>
<proteinExistence type="predicted"/>
<dbReference type="EMBL" id="JAASQL010000006">
    <property type="protein sequence ID" value="NIJ46349.1"/>
    <property type="molecule type" value="Genomic_DNA"/>
</dbReference>
<feature type="domain" description="NADP-dependent oxidoreductase" evidence="1">
    <location>
        <begin position="4"/>
        <end position="289"/>
    </location>
</feature>
<dbReference type="PANTHER" id="PTHR43312:SF1">
    <property type="entry name" value="NADP-DEPENDENT OXIDOREDUCTASE DOMAIN-CONTAINING PROTEIN"/>
    <property type="match status" value="1"/>
</dbReference>
<evidence type="ECO:0000313" key="3">
    <source>
        <dbReference type="Proteomes" id="UP000745859"/>
    </source>
</evidence>
<dbReference type="InterPro" id="IPR023210">
    <property type="entry name" value="NADP_OxRdtase_dom"/>
</dbReference>
<dbReference type="RefSeq" id="WP_167190298.1">
    <property type="nucleotide sequence ID" value="NZ_JAASQL010000006.1"/>
</dbReference>
<comment type="caution">
    <text evidence="2">The sequence shown here is derived from an EMBL/GenBank/DDBJ whole genome shotgun (WGS) entry which is preliminary data.</text>
</comment>
<accession>A0ABX0UBZ3</accession>
<protein>
    <submittedName>
        <fullName evidence="2">Aryl-alcohol dehydrogenase-like predicted oxidoreductase</fullName>
    </submittedName>
</protein>
<gene>
    <name evidence="2" type="ORF">FHR24_002836</name>
</gene>
<organism evidence="2 3">
    <name type="scientific">Wenyingzhuangia heitensis</name>
    <dbReference type="NCBI Taxonomy" id="1487859"/>
    <lineage>
        <taxon>Bacteria</taxon>
        <taxon>Pseudomonadati</taxon>
        <taxon>Bacteroidota</taxon>
        <taxon>Flavobacteriia</taxon>
        <taxon>Flavobacteriales</taxon>
        <taxon>Flavobacteriaceae</taxon>
        <taxon>Wenyingzhuangia</taxon>
    </lineage>
</organism>
<dbReference type="InterPro" id="IPR036812">
    <property type="entry name" value="NAD(P)_OxRdtase_dom_sf"/>
</dbReference>
<dbReference type="Gene3D" id="3.20.20.100">
    <property type="entry name" value="NADP-dependent oxidoreductase domain"/>
    <property type="match status" value="1"/>
</dbReference>
<evidence type="ECO:0000259" key="1">
    <source>
        <dbReference type="Pfam" id="PF00248"/>
    </source>
</evidence>
<dbReference type="Proteomes" id="UP000745859">
    <property type="component" value="Unassembled WGS sequence"/>
</dbReference>
<keyword evidence="3" id="KW-1185">Reference proteome</keyword>
<reference evidence="2 3" key="1">
    <citation type="submission" date="2020-03" db="EMBL/GenBank/DDBJ databases">
        <title>Genomic Encyclopedia of Type Strains, Phase IV (KMG-IV): sequencing the most valuable type-strain genomes for metagenomic binning, comparative biology and taxonomic classification.</title>
        <authorList>
            <person name="Goeker M."/>
        </authorList>
    </citation>
    <scope>NUCLEOTIDE SEQUENCE [LARGE SCALE GENOMIC DNA]</scope>
    <source>
        <strain evidence="2 3">DSM 101599</strain>
    </source>
</reference>
<name>A0ABX0UBZ3_9FLAO</name>
<dbReference type="PANTHER" id="PTHR43312">
    <property type="entry name" value="D-THREO-ALDOSE 1-DEHYDROGENASE"/>
    <property type="match status" value="1"/>
</dbReference>
<dbReference type="SUPFAM" id="SSF51430">
    <property type="entry name" value="NAD(P)-linked oxidoreductase"/>
    <property type="match status" value="1"/>
</dbReference>
<dbReference type="InterPro" id="IPR053135">
    <property type="entry name" value="AKR2_Oxidoreductase"/>
</dbReference>
<evidence type="ECO:0000313" key="2">
    <source>
        <dbReference type="EMBL" id="NIJ46349.1"/>
    </source>
</evidence>
<sequence>MTKIGLGLAALGRPEYINIRENKDLDKSESSFKKNAFDMLDTAYSINIHYFDTAPSYGKGEEFLKEWQNKNNHTNTVLATKWGYTYVANWELGYKGAHEIKEHSIEKLIEQWETSKVMIPALKVYQIHSATLESGVLENNKVLKKLSEIKKETGLQIGLTTSGPNQEIVLKEAASIKINNQFLFDVFQVTYNVFEQSTFNTLVDLIRKGKNIVIKEGIANGRIFKNTPTLLTDLALKHNVGIDAIALRFIIDSLQPYIVLSGAFTKHQLQENLKCLTIKLTSDELKTLSTLETKKETYWSERKELSWN</sequence>